<name>A0AA35R5N0_GEOBA</name>
<sequence>MRIVGRKYRFVYPFVKTHEWYQCSQEERQRMMSQHFVIGHKYPDVKISTSYSFGLDDQEFVLGFETDHPGTFLDLVMDLRNSEARPYTERDTPIFTCLAKPVRECLDDLG</sequence>
<dbReference type="AlphaFoldDB" id="A0AA35R5N0"/>
<proteinExistence type="predicted"/>
<dbReference type="InterPro" id="IPR010644">
    <property type="entry name" value="ChdC/CLD"/>
</dbReference>
<protein>
    <submittedName>
        <fullName evidence="4">Coproheme decarboxylase</fullName>
    </submittedName>
</protein>
<dbReference type="GO" id="GO:0016491">
    <property type="term" value="F:oxidoreductase activity"/>
    <property type="evidence" value="ECO:0007669"/>
    <property type="project" value="InterPro"/>
</dbReference>
<reference evidence="4" key="1">
    <citation type="submission" date="2023-03" db="EMBL/GenBank/DDBJ databases">
        <authorList>
            <person name="Steffen K."/>
            <person name="Cardenas P."/>
        </authorList>
    </citation>
    <scope>NUCLEOTIDE SEQUENCE</scope>
</reference>
<keyword evidence="3" id="KW-0408">Iron</keyword>
<evidence type="ECO:0000256" key="2">
    <source>
        <dbReference type="ARBA" id="ARBA00022723"/>
    </source>
</evidence>
<evidence type="ECO:0000313" key="5">
    <source>
        <dbReference type="Proteomes" id="UP001174909"/>
    </source>
</evidence>
<dbReference type="PANTHER" id="PTHR36843:SF1">
    <property type="entry name" value="COPROHEME DECARBOXYLASE"/>
    <property type="match status" value="1"/>
</dbReference>
<dbReference type="SUPFAM" id="SSF54909">
    <property type="entry name" value="Dimeric alpha+beta barrel"/>
    <property type="match status" value="1"/>
</dbReference>
<dbReference type="GO" id="GO:0046872">
    <property type="term" value="F:metal ion binding"/>
    <property type="evidence" value="ECO:0007669"/>
    <property type="project" value="UniProtKB-KW"/>
</dbReference>
<gene>
    <name evidence="4" type="ORF">GBAR_LOCUS3774</name>
</gene>
<dbReference type="Pfam" id="PF06778">
    <property type="entry name" value="Chlor_dismutase"/>
    <property type="match status" value="1"/>
</dbReference>
<keyword evidence="5" id="KW-1185">Reference proteome</keyword>
<keyword evidence="2" id="KW-0479">Metal-binding</keyword>
<comment type="caution">
    <text evidence="4">The sequence shown here is derived from an EMBL/GenBank/DDBJ whole genome shotgun (WGS) entry which is preliminary data.</text>
</comment>
<evidence type="ECO:0000256" key="1">
    <source>
        <dbReference type="ARBA" id="ARBA00022617"/>
    </source>
</evidence>
<dbReference type="PANTHER" id="PTHR36843">
    <property type="entry name" value="HEME-DEPENDENT PEROXIDASE YWFI-RELATED"/>
    <property type="match status" value="1"/>
</dbReference>
<dbReference type="EMBL" id="CASHTH010000543">
    <property type="protein sequence ID" value="CAI8003816.1"/>
    <property type="molecule type" value="Genomic_DNA"/>
</dbReference>
<evidence type="ECO:0000313" key="4">
    <source>
        <dbReference type="EMBL" id="CAI8003816.1"/>
    </source>
</evidence>
<accession>A0AA35R5N0</accession>
<dbReference type="Gene3D" id="3.30.70.1030">
    <property type="entry name" value="Apc35880, domain 1"/>
    <property type="match status" value="1"/>
</dbReference>
<organism evidence="4 5">
    <name type="scientific">Geodia barretti</name>
    <name type="common">Barrett's horny sponge</name>
    <dbReference type="NCBI Taxonomy" id="519541"/>
    <lineage>
        <taxon>Eukaryota</taxon>
        <taxon>Metazoa</taxon>
        <taxon>Porifera</taxon>
        <taxon>Demospongiae</taxon>
        <taxon>Heteroscleromorpha</taxon>
        <taxon>Tetractinellida</taxon>
        <taxon>Astrophorina</taxon>
        <taxon>Geodiidae</taxon>
        <taxon>Geodia</taxon>
    </lineage>
</organism>
<dbReference type="Proteomes" id="UP001174909">
    <property type="component" value="Unassembled WGS sequence"/>
</dbReference>
<evidence type="ECO:0000256" key="3">
    <source>
        <dbReference type="ARBA" id="ARBA00023004"/>
    </source>
</evidence>
<dbReference type="GO" id="GO:0020037">
    <property type="term" value="F:heme binding"/>
    <property type="evidence" value="ECO:0007669"/>
    <property type="project" value="InterPro"/>
</dbReference>
<keyword evidence="1" id="KW-0349">Heme</keyword>
<dbReference type="InterPro" id="IPR011008">
    <property type="entry name" value="Dimeric_a/b-barrel"/>
</dbReference>